<accession>A0A512N3Q9</accession>
<dbReference type="Proteomes" id="UP000321058">
    <property type="component" value="Unassembled WGS sequence"/>
</dbReference>
<gene>
    <name evidence="1" type="ORF">RSO01_07940</name>
</gene>
<keyword evidence="2" id="KW-1185">Reference proteome</keyword>
<reference evidence="1 2" key="1">
    <citation type="submission" date="2019-07" db="EMBL/GenBank/DDBJ databases">
        <title>Whole genome shotgun sequence of Reyranella soli NBRC 108950.</title>
        <authorList>
            <person name="Hosoyama A."/>
            <person name="Uohara A."/>
            <person name="Ohji S."/>
            <person name="Ichikawa N."/>
        </authorList>
    </citation>
    <scope>NUCLEOTIDE SEQUENCE [LARGE SCALE GENOMIC DNA]</scope>
    <source>
        <strain evidence="1 2">NBRC 108950</strain>
    </source>
</reference>
<evidence type="ECO:0000313" key="2">
    <source>
        <dbReference type="Proteomes" id="UP000321058"/>
    </source>
</evidence>
<dbReference type="RefSeq" id="WP_170302830.1">
    <property type="nucleotide sequence ID" value="NZ_BKAJ01000013.1"/>
</dbReference>
<dbReference type="EMBL" id="BKAJ01000013">
    <property type="protein sequence ID" value="GEP53628.1"/>
    <property type="molecule type" value="Genomic_DNA"/>
</dbReference>
<evidence type="ECO:0008006" key="3">
    <source>
        <dbReference type="Google" id="ProtNLM"/>
    </source>
</evidence>
<dbReference type="Pfam" id="PF06267">
    <property type="entry name" value="DUF1028"/>
    <property type="match status" value="1"/>
</dbReference>
<dbReference type="PANTHER" id="PTHR39328">
    <property type="entry name" value="BLL2871 PROTEIN"/>
    <property type="match status" value="1"/>
</dbReference>
<comment type="caution">
    <text evidence="1">The sequence shown here is derived from an EMBL/GenBank/DDBJ whole genome shotgun (WGS) entry which is preliminary data.</text>
</comment>
<organism evidence="1 2">
    <name type="scientific">Reyranella soli</name>
    <dbReference type="NCBI Taxonomy" id="1230389"/>
    <lineage>
        <taxon>Bacteria</taxon>
        <taxon>Pseudomonadati</taxon>
        <taxon>Pseudomonadota</taxon>
        <taxon>Alphaproteobacteria</taxon>
        <taxon>Hyphomicrobiales</taxon>
        <taxon>Reyranellaceae</taxon>
        <taxon>Reyranella</taxon>
    </lineage>
</organism>
<evidence type="ECO:0000313" key="1">
    <source>
        <dbReference type="EMBL" id="GEP53628.1"/>
    </source>
</evidence>
<dbReference type="InterPro" id="IPR010430">
    <property type="entry name" value="DUF1028"/>
</dbReference>
<proteinExistence type="predicted"/>
<dbReference type="SUPFAM" id="SSF56235">
    <property type="entry name" value="N-terminal nucleophile aminohydrolases (Ntn hydrolases)"/>
    <property type="match status" value="1"/>
</dbReference>
<name>A0A512N3Q9_9HYPH</name>
<sequence>MLGPLGEEFSTFAISARCAESGKFGVAISTRPMAVGTRCPFVKPGLGVVVTMAVTDPRLGPLGLRLLGLGYSAAKTLDEISISDPHIEHRQISVIDRDGNAVARTGKANHDWSGHFCEPGMVAMGNGLISERTASAMADTFKRMIGDDLEARLMSALEAGRDAGGQHGGQHSAALVVYRTQEYPLVDLRVDEHDEPIGELRRIFDLYRPQIEYYETRPWQPTALGVVEDWVEARAKAKAGGKP</sequence>
<dbReference type="PANTHER" id="PTHR39328:SF1">
    <property type="entry name" value="BLL2871 PROTEIN"/>
    <property type="match status" value="1"/>
</dbReference>
<protein>
    <recommendedName>
        <fullName evidence="3">Pilus assembly protein</fullName>
    </recommendedName>
</protein>
<dbReference type="Gene3D" id="3.60.20.10">
    <property type="entry name" value="Glutamine Phosphoribosylpyrophosphate, subunit 1, domain 1"/>
    <property type="match status" value="1"/>
</dbReference>
<dbReference type="AlphaFoldDB" id="A0A512N3Q9"/>
<dbReference type="InterPro" id="IPR029055">
    <property type="entry name" value="Ntn_hydrolases_N"/>
</dbReference>